<feature type="compositionally biased region" description="Acidic residues" evidence="2">
    <location>
        <begin position="460"/>
        <end position="472"/>
    </location>
</feature>
<evidence type="ECO:0000256" key="2">
    <source>
        <dbReference type="SAM" id="MobiDB-lite"/>
    </source>
</evidence>
<feature type="region of interest" description="Disordered" evidence="2">
    <location>
        <begin position="560"/>
        <end position="586"/>
    </location>
</feature>
<dbReference type="Proteomes" id="UP000053257">
    <property type="component" value="Unassembled WGS sequence"/>
</dbReference>
<dbReference type="EMBL" id="KN840719">
    <property type="protein sequence ID" value="KIP01947.1"/>
    <property type="molecule type" value="Genomic_DNA"/>
</dbReference>
<feature type="compositionally biased region" description="Acidic residues" evidence="2">
    <location>
        <begin position="410"/>
        <end position="422"/>
    </location>
</feature>
<feature type="compositionally biased region" description="Polar residues" evidence="2">
    <location>
        <begin position="433"/>
        <end position="443"/>
    </location>
</feature>
<feature type="coiled-coil region" evidence="1">
    <location>
        <begin position="214"/>
        <end position="266"/>
    </location>
</feature>
<accession>A0A0C3RZL9</accession>
<name>A0A0C3RZL9_PHLG1</name>
<dbReference type="HOGENOM" id="CLU_352362_0_0_1"/>
<feature type="compositionally biased region" description="Basic and acidic residues" evidence="2">
    <location>
        <begin position="708"/>
        <end position="730"/>
    </location>
</feature>
<feature type="region of interest" description="Disordered" evidence="2">
    <location>
        <begin position="600"/>
        <end position="730"/>
    </location>
</feature>
<feature type="region of interest" description="Disordered" evidence="2">
    <location>
        <begin position="107"/>
        <end position="159"/>
    </location>
</feature>
<evidence type="ECO:0000313" key="3">
    <source>
        <dbReference type="EMBL" id="KIP01947.1"/>
    </source>
</evidence>
<proteinExistence type="predicted"/>
<dbReference type="AlphaFoldDB" id="A0A0C3RZL9"/>
<evidence type="ECO:0000313" key="4">
    <source>
        <dbReference type="Proteomes" id="UP000053257"/>
    </source>
</evidence>
<feature type="region of interest" description="Disordered" evidence="2">
    <location>
        <begin position="769"/>
        <end position="798"/>
    </location>
</feature>
<feature type="compositionally biased region" description="Acidic residues" evidence="2">
    <location>
        <begin position="508"/>
        <end position="517"/>
    </location>
</feature>
<sequence>MQLDPHYTLCGSAASPLSLFTNASATTPKAVVLKTTFGGRPASVAGLSECQMFPPTSSTPAYVDPCTGFLTHQDRVVPAGRSPLSTRGARERIPLAAIWPNEPFMLRGFQPSSPSTASKQAGPSRVKATPKGQSASRHSVAMPPSDAYSTGDYPIHEGRTHRNDVREPLFNEFLEDKIPQFEDVEQLMMQEVPLQEVQYPGPNPPNPQWADDAMANVRQRREHARDLVENIRRHAQGALAAACTARAKLEEELGHYKECLRFLRDKANIDLTASVWDKLQELKEAEEVRQMPSSGPGLSDYPSDGGHLNGDHGGDNEDDEDEDDNGGHPDGPGEHSFNTASAGHTPGRHGRRGVASRPAPPPNDDLPPSDPFSDDDQPGSHAPSPPSQFIFRTPPCQTGEEHKRKRALDPDSDDDCGDEDDEREKKRRRLSSAADSPSPSTCRVNRILRSEGRNALQMDPYEDEDTYAEEQADLPPQLDVPGPEGDALPALPLRDPSPSVEDPPQQADQEDATEGELELQYPPWSPPARPLNPLHTAVFVGARGFPDNFALDRLAGGFFPIPGDAGVVDRRRGVPNAPGNTSLKPNGEICTAELLRRLGDPIPFSTPFDSTVSSGGSHREELPVDSPQWQLPAPRTPDSRRRPLRQVAPQQQPEAGPSRAVARPVPAAGDGASVSSSLRREAKENDDVLGGYGGAPSEDDSDPGEDDPAPRPEPVRRRGPPLRRDDERIMDLGDGRGVVLNEFTMRTRVIAAEDIRRAAEQHALEIFPQGPARGVVRRPRNAPARQNPYTPPHDNLFQ</sequence>
<keyword evidence="4" id="KW-1185">Reference proteome</keyword>
<feature type="region of interest" description="Disordered" evidence="2">
    <location>
        <begin position="286"/>
        <end position="528"/>
    </location>
</feature>
<gene>
    <name evidence="3" type="ORF">PHLGIDRAFT_38104</name>
</gene>
<protein>
    <submittedName>
        <fullName evidence="3">Uncharacterized protein</fullName>
    </submittedName>
</protein>
<evidence type="ECO:0000256" key="1">
    <source>
        <dbReference type="SAM" id="Coils"/>
    </source>
</evidence>
<feature type="compositionally biased region" description="Low complexity" evidence="2">
    <location>
        <begin position="655"/>
        <end position="672"/>
    </location>
</feature>
<feature type="compositionally biased region" description="Polar residues" evidence="2">
    <location>
        <begin position="607"/>
        <end position="616"/>
    </location>
</feature>
<feature type="compositionally biased region" description="Polar residues" evidence="2">
    <location>
        <begin position="110"/>
        <end position="121"/>
    </location>
</feature>
<keyword evidence="1" id="KW-0175">Coiled coil</keyword>
<reference evidence="3 4" key="1">
    <citation type="journal article" date="2014" name="PLoS Genet.">
        <title>Analysis of the Phlebiopsis gigantea genome, transcriptome and secretome provides insight into its pioneer colonization strategies of wood.</title>
        <authorList>
            <person name="Hori C."/>
            <person name="Ishida T."/>
            <person name="Igarashi K."/>
            <person name="Samejima M."/>
            <person name="Suzuki H."/>
            <person name="Master E."/>
            <person name="Ferreira P."/>
            <person name="Ruiz-Duenas F.J."/>
            <person name="Held B."/>
            <person name="Canessa P."/>
            <person name="Larrondo L.F."/>
            <person name="Schmoll M."/>
            <person name="Druzhinina I.S."/>
            <person name="Kubicek C.P."/>
            <person name="Gaskell J.A."/>
            <person name="Kersten P."/>
            <person name="St John F."/>
            <person name="Glasner J."/>
            <person name="Sabat G."/>
            <person name="Splinter BonDurant S."/>
            <person name="Syed K."/>
            <person name="Yadav J."/>
            <person name="Mgbeahuruike A.C."/>
            <person name="Kovalchuk A."/>
            <person name="Asiegbu F.O."/>
            <person name="Lackner G."/>
            <person name="Hoffmeister D."/>
            <person name="Rencoret J."/>
            <person name="Gutierrez A."/>
            <person name="Sun H."/>
            <person name="Lindquist E."/>
            <person name="Barry K."/>
            <person name="Riley R."/>
            <person name="Grigoriev I.V."/>
            <person name="Henrissat B."/>
            <person name="Kues U."/>
            <person name="Berka R.M."/>
            <person name="Martinez A.T."/>
            <person name="Covert S.F."/>
            <person name="Blanchette R.A."/>
            <person name="Cullen D."/>
        </authorList>
    </citation>
    <scope>NUCLEOTIDE SEQUENCE [LARGE SCALE GENOMIC DNA]</scope>
    <source>
        <strain evidence="3 4">11061_1 CR5-6</strain>
    </source>
</reference>
<feature type="compositionally biased region" description="Acidic residues" evidence="2">
    <location>
        <begin position="697"/>
        <end position="707"/>
    </location>
</feature>
<organism evidence="3 4">
    <name type="scientific">Phlebiopsis gigantea (strain 11061_1 CR5-6)</name>
    <name type="common">White-rot fungus</name>
    <name type="synonym">Peniophora gigantea</name>
    <dbReference type="NCBI Taxonomy" id="745531"/>
    <lineage>
        <taxon>Eukaryota</taxon>
        <taxon>Fungi</taxon>
        <taxon>Dikarya</taxon>
        <taxon>Basidiomycota</taxon>
        <taxon>Agaricomycotina</taxon>
        <taxon>Agaricomycetes</taxon>
        <taxon>Polyporales</taxon>
        <taxon>Phanerochaetaceae</taxon>
        <taxon>Phlebiopsis</taxon>
    </lineage>
</organism>
<feature type="compositionally biased region" description="Pro residues" evidence="2">
    <location>
        <begin position="358"/>
        <end position="370"/>
    </location>
</feature>